<evidence type="ECO:0000313" key="1">
    <source>
        <dbReference type="EMBL" id="GFU00721.1"/>
    </source>
</evidence>
<organism evidence="1 2">
    <name type="scientific">Nephila pilipes</name>
    <name type="common">Giant wood spider</name>
    <name type="synonym">Nephila maculata</name>
    <dbReference type="NCBI Taxonomy" id="299642"/>
    <lineage>
        <taxon>Eukaryota</taxon>
        <taxon>Metazoa</taxon>
        <taxon>Ecdysozoa</taxon>
        <taxon>Arthropoda</taxon>
        <taxon>Chelicerata</taxon>
        <taxon>Arachnida</taxon>
        <taxon>Araneae</taxon>
        <taxon>Araneomorphae</taxon>
        <taxon>Entelegynae</taxon>
        <taxon>Araneoidea</taxon>
        <taxon>Nephilidae</taxon>
        <taxon>Nephila</taxon>
    </lineage>
</organism>
<reference evidence="1" key="1">
    <citation type="submission" date="2020-08" db="EMBL/GenBank/DDBJ databases">
        <title>Multicomponent nature underlies the extraordinary mechanical properties of spider dragline silk.</title>
        <authorList>
            <person name="Kono N."/>
            <person name="Nakamura H."/>
            <person name="Mori M."/>
            <person name="Yoshida Y."/>
            <person name="Ohtoshi R."/>
            <person name="Malay A.D."/>
            <person name="Moran D.A.P."/>
            <person name="Tomita M."/>
            <person name="Numata K."/>
            <person name="Arakawa K."/>
        </authorList>
    </citation>
    <scope>NUCLEOTIDE SEQUENCE</scope>
</reference>
<proteinExistence type="predicted"/>
<name>A0A8X6UE22_NEPPI</name>
<evidence type="ECO:0000313" key="2">
    <source>
        <dbReference type="Proteomes" id="UP000887013"/>
    </source>
</evidence>
<sequence>MLLPSARKINHQPLFLCIIGGEVLCTPVVYVMKVIKKNSELVAPSFQGPTKNTEDFTLHTEVLWLINGKVLVFNSRYKNYLDTKYQHIAEWTDVKLSHKHKLEIRLFKTGVGGIIQTYCNNRIR</sequence>
<protein>
    <submittedName>
        <fullName evidence="1">Uncharacterized protein</fullName>
    </submittedName>
</protein>
<accession>A0A8X6UE22</accession>
<dbReference type="Proteomes" id="UP000887013">
    <property type="component" value="Unassembled WGS sequence"/>
</dbReference>
<keyword evidence="2" id="KW-1185">Reference proteome</keyword>
<comment type="caution">
    <text evidence="1">The sequence shown here is derived from an EMBL/GenBank/DDBJ whole genome shotgun (WGS) entry which is preliminary data.</text>
</comment>
<gene>
    <name evidence="1" type="ORF">NPIL_666401</name>
</gene>
<dbReference type="AlphaFoldDB" id="A0A8X6UE22"/>
<dbReference type="EMBL" id="BMAW01076253">
    <property type="protein sequence ID" value="GFU00721.1"/>
    <property type="molecule type" value="Genomic_DNA"/>
</dbReference>